<dbReference type="PANTHER" id="PTHR43734">
    <property type="entry name" value="PHYTOENE DESATURASE"/>
    <property type="match status" value="1"/>
</dbReference>
<dbReference type="InterPro" id="IPR002937">
    <property type="entry name" value="Amino_oxidase"/>
</dbReference>
<dbReference type="eggNOG" id="COG1233">
    <property type="taxonomic scope" value="Bacteria"/>
</dbReference>
<evidence type="ECO:0000256" key="1">
    <source>
        <dbReference type="ARBA" id="ARBA00038322"/>
    </source>
</evidence>
<comment type="caution">
    <text evidence="3">The sequence shown here is derived from an EMBL/GenBank/DDBJ whole genome shotgun (WGS) entry which is preliminary data.</text>
</comment>
<dbReference type="GO" id="GO:0016491">
    <property type="term" value="F:oxidoreductase activity"/>
    <property type="evidence" value="ECO:0007669"/>
    <property type="project" value="InterPro"/>
</dbReference>
<dbReference type="Gene3D" id="3.50.50.60">
    <property type="entry name" value="FAD/NAD(P)-binding domain"/>
    <property type="match status" value="1"/>
</dbReference>
<organism evidence="3 4">
    <name type="scientific">Enterococcus columbae DSM 7374 = ATCC 51263</name>
    <dbReference type="NCBI Taxonomy" id="1121865"/>
    <lineage>
        <taxon>Bacteria</taxon>
        <taxon>Bacillati</taxon>
        <taxon>Bacillota</taxon>
        <taxon>Bacilli</taxon>
        <taxon>Lactobacillales</taxon>
        <taxon>Enterococcaceae</taxon>
        <taxon>Enterococcus</taxon>
    </lineage>
</organism>
<evidence type="ECO:0000313" key="4">
    <source>
        <dbReference type="Proteomes" id="UP000014113"/>
    </source>
</evidence>
<comment type="similarity">
    <text evidence="1">Belongs to the carotenoid/retinoid oxidoreductase family. CrtN subfamily.</text>
</comment>
<protein>
    <recommendedName>
        <fullName evidence="2">Amine oxidase domain-containing protein</fullName>
    </recommendedName>
</protein>
<dbReference type="PRINTS" id="PR00419">
    <property type="entry name" value="ADXRDTASE"/>
</dbReference>
<keyword evidence="4" id="KW-1185">Reference proteome</keyword>
<evidence type="ECO:0000259" key="2">
    <source>
        <dbReference type="Pfam" id="PF01593"/>
    </source>
</evidence>
<dbReference type="InterPro" id="IPR036188">
    <property type="entry name" value="FAD/NAD-bd_sf"/>
</dbReference>
<reference evidence="3 4" key="1">
    <citation type="submission" date="2013-03" db="EMBL/GenBank/DDBJ databases">
        <title>The Genome Sequence of Enterococcus columbae ATCC_51263 (PacBio/Illumina hybrid assembly).</title>
        <authorList>
            <consortium name="The Broad Institute Genomics Platform"/>
            <consortium name="The Broad Institute Genome Sequencing Center for Infectious Disease"/>
            <person name="Earl A."/>
            <person name="Russ C."/>
            <person name="Gilmore M."/>
            <person name="Surin D."/>
            <person name="Walker B."/>
            <person name="Young S."/>
            <person name="Zeng Q."/>
            <person name="Gargeya S."/>
            <person name="Fitzgerald M."/>
            <person name="Haas B."/>
            <person name="Abouelleil A."/>
            <person name="Allen A.W."/>
            <person name="Alvarado L."/>
            <person name="Arachchi H.M."/>
            <person name="Berlin A.M."/>
            <person name="Chapman S.B."/>
            <person name="Gainer-Dewar J."/>
            <person name="Goldberg J."/>
            <person name="Griggs A."/>
            <person name="Gujja S."/>
            <person name="Hansen M."/>
            <person name="Howarth C."/>
            <person name="Imamovic A."/>
            <person name="Ireland A."/>
            <person name="Larimer J."/>
            <person name="McCowan C."/>
            <person name="Murphy C."/>
            <person name="Pearson M."/>
            <person name="Poon T.W."/>
            <person name="Priest M."/>
            <person name="Roberts A."/>
            <person name="Saif S."/>
            <person name="Shea T."/>
            <person name="Sisk P."/>
            <person name="Sykes S."/>
            <person name="Wortman J."/>
            <person name="Nusbaum C."/>
            <person name="Birren B."/>
        </authorList>
    </citation>
    <scope>NUCLEOTIDE SEQUENCE [LARGE SCALE GENOMIC DNA]</scope>
    <source>
        <strain evidence="3 4">ATCC 51263</strain>
    </source>
</reference>
<dbReference type="Pfam" id="PF01593">
    <property type="entry name" value="Amino_oxidase"/>
    <property type="match status" value="1"/>
</dbReference>
<dbReference type="PATRIC" id="fig|1121865.3.peg.1080"/>
<dbReference type="Proteomes" id="UP000014113">
    <property type="component" value="Unassembled WGS sequence"/>
</dbReference>
<dbReference type="SUPFAM" id="SSF51905">
    <property type="entry name" value="FAD/NAD(P)-binding domain"/>
    <property type="match status" value="1"/>
</dbReference>
<dbReference type="PANTHER" id="PTHR43734:SF1">
    <property type="entry name" value="PHYTOENE DESATURASE"/>
    <property type="match status" value="1"/>
</dbReference>
<gene>
    <name evidence="3" type="ORF">I568_01730</name>
</gene>
<sequence>MVKVAIIGGGIAGLTAGIYLQKAGFETEIYEKNQNAGGLCTGWYKKEVLIDNCIHWITGTKPKSDLNQLWLEIGLIKQADDFETADYLFLSKFKNGQITFWKDWQRTQKEMLTLFPEDSESILQFFSNVLLLTKLQIPAKKPFQFYHLFDFLCLIPTLAIQKKIQSLYGDQTIADFANHFKNSYLRHAFLDHFPSVYPAYMLLSTYASFISGNAAIAPCSSLELSNRVVDKYLSLGGKIHYRKKLKHLTIVDENIASISFEDNYQMTADKYILAYDINQIYQKLLSPAYFSKKINDKLSKLTNTTHTSSFQVAYQLDSKVDFLTNATFPIRELSIATKSISRISVKIKKAKNSEQTIVYVSIFQDQDDYQFWHSLSKEDYKRLKLAYANQIKQLIFADYTHLINELSILDIWTPLTYYRYCNVVDGSFMGAIPKERTNSLVLPNKLSKIKNLWFANQWLMSPGGLPIAGIVGKFAAYEISKEKLR</sequence>
<dbReference type="EMBL" id="ASWJ01000008">
    <property type="protein sequence ID" value="EOW80553.1"/>
    <property type="molecule type" value="Genomic_DNA"/>
</dbReference>
<evidence type="ECO:0000313" key="3">
    <source>
        <dbReference type="EMBL" id="EOW80553.1"/>
    </source>
</evidence>
<proteinExistence type="inferred from homology"/>
<dbReference type="OrthoDB" id="9814556at2"/>
<dbReference type="STRING" id="1121865.OMW_01110"/>
<dbReference type="AlphaFoldDB" id="S1N4J9"/>
<name>S1N4J9_9ENTE</name>
<accession>S1N4J9</accession>
<dbReference type="RefSeq" id="WP_016183252.1">
    <property type="nucleotide sequence ID" value="NZ_JXKI01000001.1"/>
</dbReference>
<feature type="domain" description="Amine oxidase" evidence="2">
    <location>
        <begin position="11"/>
        <end position="383"/>
    </location>
</feature>